<protein>
    <submittedName>
        <fullName evidence="1">Uncharacterized protein</fullName>
    </submittedName>
</protein>
<dbReference type="Proteomes" id="UP000831701">
    <property type="component" value="Chromosome 7"/>
</dbReference>
<reference evidence="1" key="1">
    <citation type="submission" date="2022-04" db="EMBL/GenBank/DDBJ databases">
        <title>Jade perch genome.</title>
        <authorList>
            <person name="Chao B."/>
        </authorList>
    </citation>
    <scope>NUCLEOTIDE SEQUENCE</scope>
    <source>
        <strain evidence="1">CB-2022</strain>
    </source>
</reference>
<proteinExistence type="predicted"/>
<comment type="caution">
    <text evidence="1">The sequence shown here is derived from an EMBL/GenBank/DDBJ whole genome shotgun (WGS) entry which is preliminary data.</text>
</comment>
<accession>A0ACB8WN88</accession>
<sequence length="212" mass="23992">MAALREEEEQKSQMMKEKMESLSREIAALSDTVRATEEELRAEDVSFLHNYKAAVERVQQRPLLEDPQLLLSGALIDQAKHLGNLTFNIWNKMKEMVSYTPPLILDPNTAHPHFVLSEDLTSVACGERQNLPDNPERFDHFPIVLGSEGFNSGTHSWDVEVGENTDWKVGVLTESVQRKRELQRGLWRIGLYKVCVSVVCGVLCVTDTDRGV</sequence>
<keyword evidence="2" id="KW-1185">Reference proteome</keyword>
<name>A0ACB8WN88_9TELE</name>
<evidence type="ECO:0000313" key="1">
    <source>
        <dbReference type="EMBL" id="KAI3369281.1"/>
    </source>
</evidence>
<gene>
    <name evidence="1" type="ORF">L3Q82_007536</name>
</gene>
<evidence type="ECO:0000313" key="2">
    <source>
        <dbReference type="Proteomes" id="UP000831701"/>
    </source>
</evidence>
<dbReference type="EMBL" id="CM041537">
    <property type="protein sequence ID" value="KAI3369281.1"/>
    <property type="molecule type" value="Genomic_DNA"/>
</dbReference>
<organism evidence="1 2">
    <name type="scientific">Scortum barcoo</name>
    <name type="common">barcoo grunter</name>
    <dbReference type="NCBI Taxonomy" id="214431"/>
    <lineage>
        <taxon>Eukaryota</taxon>
        <taxon>Metazoa</taxon>
        <taxon>Chordata</taxon>
        <taxon>Craniata</taxon>
        <taxon>Vertebrata</taxon>
        <taxon>Euteleostomi</taxon>
        <taxon>Actinopterygii</taxon>
        <taxon>Neopterygii</taxon>
        <taxon>Teleostei</taxon>
        <taxon>Neoteleostei</taxon>
        <taxon>Acanthomorphata</taxon>
        <taxon>Eupercaria</taxon>
        <taxon>Centrarchiformes</taxon>
        <taxon>Terapontoidei</taxon>
        <taxon>Terapontidae</taxon>
        <taxon>Scortum</taxon>
    </lineage>
</organism>